<protein>
    <submittedName>
        <fullName evidence="1">Uncharacterized protein</fullName>
    </submittedName>
</protein>
<accession>A0A6H0WHK8</accession>
<dbReference type="RefSeq" id="WP_167872487.1">
    <property type="nucleotide sequence ID" value="NZ_CP048852.1"/>
</dbReference>
<dbReference type="Proteomes" id="UP000501914">
    <property type="component" value="Chromosome"/>
</dbReference>
<sequence>MSKLNGLITDKYGDALYRSGFCITIEENSHSRMITADFTLNRSHLPFLKEIVKDLEEEAE</sequence>
<keyword evidence="2" id="KW-1185">Reference proteome</keyword>
<evidence type="ECO:0000313" key="2">
    <source>
        <dbReference type="Proteomes" id="UP000501914"/>
    </source>
</evidence>
<gene>
    <name evidence="1" type="ORF">G4P54_09535</name>
</gene>
<dbReference type="KEGG" id="bteq:G4P54_09535"/>
<reference evidence="1 2" key="1">
    <citation type="submission" date="2020-02" db="EMBL/GenBank/DDBJ databases">
        <title>Genome sequencing, annotation and comparative genomic analysis of Bacillus tequilensis EA-CB0015, an effective biological control agent against Pseudocercospora fijiensis in banana plants.</title>
        <authorList>
            <person name="Cuellar-Gaviria T.Z."/>
            <person name="Ju K.-S."/>
            <person name="Villegas-Escobar V."/>
        </authorList>
    </citation>
    <scope>NUCLEOTIDE SEQUENCE [LARGE SCALE GENOMIC DNA]</scope>
    <source>
        <strain evidence="1 2">EA-CB0015</strain>
    </source>
</reference>
<name>A0A6H0WHK8_9BACI</name>
<dbReference type="EMBL" id="CP048852">
    <property type="protein sequence ID" value="QIW80031.1"/>
    <property type="molecule type" value="Genomic_DNA"/>
</dbReference>
<proteinExistence type="predicted"/>
<evidence type="ECO:0000313" key="1">
    <source>
        <dbReference type="EMBL" id="QIW80031.1"/>
    </source>
</evidence>
<dbReference type="AlphaFoldDB" id="A0A6H0WHK8"/>
<organism evidence="1 2">
    <name type="scientific">Bacillus tequilensis</name>
    <dbReference type="NCBI Taxonomy" id="227866"/>
    <lineage>
        <taxon>Bacteria</taxon>
        <taxon>Bacillati</taxon>
        <taxon>Bacillota</taxon>
        <taxon>Bacilli</taxon>
        <taxon>Bacillales</taxon>
        <taxon>Bacillaceae</taxon>
        <taxon>Bacillus</taxon>
    </lineage>
</organism>